<dbReference type="Gene3D" id="3.40.50.1100">
    <property type="match status" value="1"/>
</dbReference>
<dbReference type="InterPro" id="IPR036052">
    <property type="entry name" value="TrpB-like_PALP_sf"/>
</dbReference>
<sequence length="280" mass="31011">MYYISTEEAIETARLLALKEGLLVGISSGAAAAAAIKLAKQPEYAGKLIVPLKPDFARKHLKDGTREVKIEVSGTLKEHALKAGDICVFELTNAKDWEGKTCQMKARCGKALVAHSSQSLKAANNVSLQSKYPSYPCVMHLAYMKAKYLQVPLSFVKQMNATEGANEVKLQCRGKEWDVVINIGVLIPPKFVRLHRGTLARKCILRPTGTQDSWPVRTKQINNLLYFNKDTVSHGESITHDIWWPGDAPPALPAASSQHQMTNIAEMMVAYGFVEVIRHR</sequence>
<dbReference type="InterPro" id="IPR050214">
    <property type="entry name" value="Cys_Synth/Cystath_Beta-Synth"/>
</dbReference>
<comment type="caution">
    <text evidence="1">The sequence shown here is derived from an EMBL/GenBank/DDBJ whole genome shotgun (WGS) entry which is preliminary data.</text>
</comment>
<organism evidence="1 2">
    <name type="scientific">Heracleum sosnowskyi</name>
    <dbReference type="NCBI Taxonomy" id="360622"/>
    <lineage>
        <taxon>Eukaryota</taxon>
        <taxon>Viridiplantae</taxon>
        <taxon>Streptophyta</taxon>
        <taxon>Embryophyta</taxon>
        <taxon>Tracheophyta</taxon>
        <taxon>Spermatophyta</taxon>
        <taxon>Magnoliopsida</taxon>
        <taxon>eudicotyledons</taxon>
        <taxon>Gunneridae</taxon>
        <taxon>Pentapetalae</taxon>
        <taxon>asterids</taxon>
        <taxon>campanulids</taxon>
        <taxon>Apiales</taxon>
        <taxon>Apiaceae</taxon>
        <taxon>Apioideae</taxon>
        <taxon>apioid superclade</taxon>
        <taxon>Tordylieae</taxon>
        <taxon>Tordyliinae</taxon>
        <taxon>Heracleum</taxon>
    </lineage>
</organism>
<name>A0AAD8M3K3_9APIA</name>
<dbReference type="Proteomes" id="UP001237642">
    <property type="component" value="Unassembled WGS sequence"/>
</dbReference>
<dbReference type="EMBL" id="JAUIZM010000010">
    <property type="protein sequence ID" value="KAK1360720.1"/>
    <property type="molecule type" value="Genomic_DNA"/>
</dbReference>
<accession>A0AAD8M3K3</accession>
<dbReference type="SUPFAM" id="SSF53686">
    <property type="entry name" value="Tryptophan synthase beta subunit-like PLP-dependent enzymes"/>
    <property type="match status" value="1"/>
</dbReference>
<evidence type="ECO:0000313" key="2">
    <source>
        <dbReference type="Proteomes" id="UP001237642"/>
    </source>
</evidence>
<dbReference type="AlphaFoldDB" id="A0AAD8M3K3"/>
<dbReference type="PANTHER" id="PTHR10314">
    <property type="entry name" value="CYSTATHIONINE BETA-SYNTHASE"/>
    <property type="match status" value="1"/>
</dbReference>
<proteinExistence type="predicted"/>
<gene>
    <name evidence="1" type="ORF">POM88_045194</name>
</gene>
<evidence type="ECO:0000313" key="1">
    <source>
        <dbReference type="EMBL" id="KAK1360720.1"/>
    </source>
</evidence>
<keyword evidence="2" id="KW-1185">Reference proteome</keyword>
<reference evidence="1" key="2">
    <citation type="submission" date="2023-05" db="EMBL/GenBank/DDBJ databases">
        <authorList>
            <person name="Schelkunov M.I."/>
        </authorList>
    </citation>
    <scope>NUCLEOTIDE SEQUENCE</scope>
    <source>
        <strain evidence="1">Hsosn_3</strain>
        <tissue evidence="1">Leaf</tissue>
    </source>
</reference>
<protein>
    <submittedName>
        <fullName evidence="1">Uncharacterized protein</fullName>
    </submittedName>
</protein>
<reference evidence="1" key="1">
    <citation type="submission" date="2023-02" db="EMBL/GenBank/DDBJ databases">
        <title>Genome of toxic invasive species Heracleum sosnowskyi carries increased number of genes despite the absence of recent whole-genome duplications.</title>
        <authorList>
            <person name="Schelkunov M."/>
            <person name="Shtratnikova V."/>
            <person name="Makarenko M."/>
            <person name="Klepikova A."/>
            <person name="Omelchenko D."/>
            <person name="Novikova G."/>
            <person name="Obukhova E."/>
            <person name="Bogdanov V."/>
            <person name="Penin A."/>
            <person name="Logacheva M."/>
        </authorList>
    </citation>
    <scope>NUCLEOTIDE SEQUENCE</scope>
    <source>
        <strain evidence="1">Hsosn_3</strain>
        <tissue evidence="1">Leaf</tissue>
    </source>
</reference>